<accession>A0A8J5Z3B6</accession>
<dbReference type="CDD" id="cd06222">
    <property type="entry name" value="RNase_H_like"/>
    <property type="match status" value="1"/>
</dbReference>
<dbReference type="OrthoDB" id="1938551at2759"/>
<dbReference type="EMBL" id="JAHUZN010000005">
    <property type="protein sequence ID" value="KAG8493590.1"/>
    <property type="molecule type" value="Genomic_DNA"/>
</dbReference>
<dbReference type="InterPro" id="IPR052929">
    <property type="entry name" value="RNase_H-like_EbsB-rel"/>
</dbReference>
<evidence type="ECO:0000313" key="3">
    <source>
        <dbReference type="Proteomes" id="UP000701853"/>
    </source>
</evidence>
<dbReference type="InterPro" id="IPR002156">
    <property type="entry name" value="RNaseH_domain"/>
</dbReference>
<dbReference type="PANTHER" id="PTHR47074">
    <property type="entry name" value="BNAC02G40300D PROTEIN"/>
    <property type="match status" value="1"/>
</dbReference>
<gene>
    <name evidence="2" type="ORF">CXB51_010974</name>
</gene>
<organism evidence="2 3">
    <name type="scientific">Gossypium anomalum</name>
    <dbReference type="NCBI Taxonomy" id="47600"/>
    <lineage>
        <taxon>Eukaryota</taxon>
        <taxon>Viridiplantae</taxon>
        <taxon>Streptophyta</taxon>
        <taxon>Embryophyta</taxon>
        <taxon>Tracheophyta</taxon>
        <taxon>Spermatophyta</taxon>
        <taxon>Magnoliopsida</taxon>
        <taxon>eudicotyledons</taxon>
        <taxon>Gunneridae</taxon>
        <taxon>Pentapetalae</taxon>
        <taxon>rosids</taxon>
        <taxon>malvids</taxon>
        <taxon>Malvales</taxon>
        <taxon>Malvaceae</taxon>
        <taxon>Malvoideae</taxon>
        <taxon>Gossypium</taxon>
    </lineage>
</organism>
<dbReference type="Pfam" id="PF13456">
    <property type="entry name" value="RVT_3"/>
    <property type="match status" value="1"/>
</dbReference>
<protein>
    <recommendedName>
        <fullName evidence="1">RNase H type-1 domain-containing protein</fullName>
    </recommendedName>
</protein>
<evidence type="ECO:0000313" key="2">
    <source>
        <dbReference type="EMBL" id="KAG8493590.1"/>
    </source>
</evidence>
<dbReference type="Gene3D" id="3.30.420.10">
    <property type="entry name" value="Ribonuclease H-like superfamily/Ribonuclease H"/>
    <property type="match status" value="1"/>
</dbReference>
<dbReference type="InterPro" id="IPR044730">
    <property type="entry name" value="RNase_H-like_dom_plant"/>
</dbReference>
<dbReference type="InterPro" id="IPR012337">
    <property type="entry name" value="RNaseH-like_sf"/>
</dbReference>
<comment type="caution">
    <text evidence="2">The sequence shown here is derived from an EMBL/GenBank/DDBJ whole genome shotgun (WGS) entry which is preliminary data.</text>
</comment>
<feature type="domain" description="RNase H type-1" evidence="1">
    <location>
        <begin position="308"/>
        <end position="422"/>
    </location>
</feature>
<reference evidence="2 3" key="1">
    <citation type="journal article" date="2021" name="bioRxiv">
        <title>The Gossypium anomalum genome as a resource for cotton improvement and evolutionary analysis of hybrid incompatibility.</title>
        <authorList>
            <person name="Grover C.E."/>
            <person name="Yuan D."/>
            <person name="Arick M.A."/>
            <person name="Miller E.R."/>
            <person name="Hu G."/>
            <person name="Peterson D.G."/>
            <person name="Wendel J.F."/>
            <person name="Udall J.A."/>
        </authorList>
    </citation>
    <scope>NUCLEOTIDE SEQUENCE [LARGE SCALE GENOMIC DNA]</scope>
    <source>
        <strain evidence="2">JFW-Udall</strain>
        <tissue evidence="2">Leaf</tissue>
    </source>
</reference>
<dbReference type="AlphaFoldDB" id="A0A8J5Z3B6"/>
<proteinExistence type="predicted"/>
<sequence length="445" mass="50589">MNQMLTESYKEEEIKKALNSIGATKAPGPDGFQAIFFQKYWHIVRCEPTDSKKYWNTASTKRKVILSQEAHQEVHQYRLIFCGVKWNTRESLYPNARLASRGSIESIVMIVFYLGKQLKKEQKLLKRSSKNMKSVQGNASITEKLRNLPSYTWKSIWAAKGLLKSGLVWRVGNGHNIRIEANVWVPNAGSLHINHRVRGQNLVMVANLIDSNTSSWKAELIKSTFSEEDAKKILQIPLVSTTHEDFLAWRGEHTGEYTKDWRTENTPFGTTVKNFSVPYGLSGLLETNGFTKGKNNKEKRKQNLLYTVDHKTNKSCSGIIVRDYKRNEIAIRSTIHENIPSGFEAEAIACLQAVILGRDLGLKFVDIEGDSLTVIKKAKSVKRDKSVLGSYIRDIKEISKFFHKSNFQHIGRSANERAHNLALKGLKTGENAYLDRRSADEEITE</sequence>
<dbReference type="PANTHER" id="PTHR47074:SF61">
    <property type="entry name" value="RNASE H TYPE-1 DOMAIN-CONTAINING PROTEIN"/>
    <property type="match status" value="1"/>
</dbReference>
<dbReference type="GO" id="GO:0004523">
    <property type="term" value="F:RNA-DNA hybrid ribonuclease activity"/>
    <property type="evidence" value="ECO:0007669"/>
    <property type="project" value="InterPro"/>
</dbReference>
<name>A0A8J5Z3B6_9ROSI</name>
<dbReference type="GO" id="GO:0003676">
    <property type="term" value="F:nucleic acid binding"/>
    <property type="evidence" value="ECO:0007669"/>
    <property type="project" value="InterPro"/>
</dbReference>
<dbReference type="SUPFAM" id="SSF53098">
    <property type="entry name" value="Ribonuclease H-like"/>
    <property type="match status" value="1"/>
</dbReference>
<dbReference type="Proteomes" id="UP000701853">
    <property type="component" value="Chromosome 5"/>
</dbReference>
<keyword evidence="3" id="KW-1185">Reference proteome</keyword>
<evidence type="ECO:0000259" key="1">
    <source>
        <dbReference type="Pfam" id="PF13456"/>
    </source>
</evidence>
<dbReference type="InterPro" id="IPR036397">
    <property type="entry name" value="RNaseH_sf"/>
</dbReference>